<dbReference type="Pfam" id="PF10647">
    <property type="entry name" value="Gmad1"/>
    <property type="match status" value="1"/>
</dbReference>
<dbReference type="OrthoDB" id="3226781at2"/>
<evidence type="ECO:0000313" key="5">
    <source>
        <dbReference type="Proteomes" id="UP000317940"/>
    </source>
</evidence>
<dbReference type="PROSITE" id="PS51257">
    <property type="entry name" value="PROKAR_LIPOPROTEIN"/>
    <property type="match status" value="1"/>
</dbReference>
<name>A0A561UK48_9ACTN</name>
<evidence type="ECO:0000313" key="4">
    <source>
        <dbReference type="EMBL" id="TWF99727.1"/>
    </source>
</evidence>
<proteinExistence type="predicted"/>
<dbReference type="Pfam" id="PF25976">
    <property type="entry name" value="LpqB_N"/>
    <property type="match status" value="1"/>
</dbReference>
<evidence type="ECO:0000259" key="3">
    <source>
        <dbReference type="Pfam" id="PF25976"/>
    </source>
</evidence>
<keyword evidence="5" id="KW-1185">Reference proteome</keyword>
<reference evidence="4 5" key="1">
    <citation type="submission" date="2019-06" db="EMBL/GenBank/DDBJ databases">
        <title>Sequencing the genomes of 1000 actinobacteria strains.</title>
        <authorList>
            <person name="Klenk H.-P."/>
        </authorList>
    </citation>
    <scope>NUCLEOTIDE SEQUENCE [LARGE SCALE GENOMIC DNA]</scope>
    <source>
        <strain evidence="4 5">DSM 44826</strain>
    </source>
</reference>
<dbReference type="RefSeq" id="WP_145905941.1">
    <property type="nucleotide sequence ID" value="NZ_BAAAMZ010000029.1"/>
</dbReference>
<evidence type="ECO:0000259" key="2">
    <source>
        <dbReference type="Pfam" id="PF10647"/>
    </source>
</evidence>
<feature type="signal peptide" evidence="1">
    <location>
        <begin position="1"/>
        <end position="33"/>
    </location>
</feature>
<comment type="caution">
    <text evidence="4">The sequence shown here is derived from an EMBL/GenBank/DDBJ whole genome shotgun (WGS) entry which is preliminary data.</text>
</comment>
<keyword evidence="1" id="KW-0732">Signal</keyword>
<feature type="chain" id="PRO_5039322677" evidence="1">
    <location>
        <begin position="34"/>
        <end position="646"/>
    </location>
</feature>
<gene>
    <name evidence="4" type="ORF">FHX73_113578</name>
</gene>
<accession>A0A561UK48</accession>
<feature type="domain" description="Lipoprotein LpqB C-terminal" evidence="2">
    <location>
        <begin position="393"/>
        <end position="644"/>
    </location>
</feature>
<evidence type="ECO:0000256" key="1">
    <source>
        <dbReference type="SAM" id="SignalP"/>
    </source>
</evidence>
<sequence>MRSLSEPVRPGRRWSGALAAALTVLLAAGCATMPDSGDPEAVAPPQGAGADQGIQVRVLPFPPRDGLNPAEVLQNFLDASIADEANYKTAKQYLTGDALTSWQPDSGAVVLKSTAQQKPPVDDDSTATDQVVLTISSHQIGQLDAQHTYRATDQQYTGTFTLVNTAKDAKDTKDPKEAAARAEWRISQLPTGLVLDQVSFRNAYQQVDRYYFTKDDPQAPGPDQDPVLVPDPIYLRRRVDPDSAAARALAEGPSQWLAPAVHSAFDDSVHPADTVTSDDPHNPKLRLDGVDCVVSERQCRQIAAQLYFTLVSVNGPTAIESVTVTGRRGSASMNSTQAKNSSYQPGNLAGTGLAYVRDADNGQLARLPLGDSPGQSNPVPGVLGAAKLPPALQPSGGKVNGQYAVRRDDKAAAVVSEDGKSLYVAGLDDTAKSLGAPLATSRAPRPDQGLSSPSWDGYDDLFVVDRDPAAPQVLMLRNQAKVTVPVAGLADGQTVDGLRVSSDGTRVALLLSDGGGHTLAIGLVQRGGTPTQPTAEITAVRQVSPPQLADVTSVSWADPDTLLVLGKEADSVMQLHYLSTDGSTAIDTNGLQAVDGMSVVAASESRSDPVLADAKDTDHTVYRLFGTVQPQWKVAAKDGGQPAYAG</sequence>
<keyword evidence="4" id="KW-0449">Lipoprotein</keyword>
<dbReference type="InterPro" id="IPR018910">
    <property type="entry name" value="LpqB_C"/>
</dbReference>
<dbReference type="EMBL" id="VIWT01000001">
    <property type="protein sequence ID" value="TWF99727.1"/>
    <property type="molecule type" value="Genomic_DNA"/>
</dbReference>
<feature type="domain" description="Lipoprotein LpqB N-terminal" evidence="3">
    <location>
        <begin position="62"/>
        <end position="201"/>
    </location>
</feature>
<dbReference type="AlphaFoldDB" id="A0A561UK48"/>
<dbReference type="InterPro" id="IPR059026">
    <property type="entry name" value="LpqB_N"/>
</dbReference>
<protein>
    <submittedName>
        <fullName evidence="4">Lipoprotein LpqB-like beta-propeller protein</fullName>
    </submittedName>
</protein>
<dbReference type="SUPFAM" id="SSF82171">
    <property type="entry name" value="DPP6 N-terminal domain-like"/>
    <property type="match status" value="1"/>
</dbReference>
<dbReference type="Proteomes" id="UP000317940">
    <property type="component" value="Unassembled WGS sequence"/>
</dbReference>
<organism evidence="4 5">
    <name type="scientific">Kitasatospora viridis</name>
    <dbReference type="NCBI Taxonomy" id="281105"/>
    <lineage>
        <taxon>Bacteria</taxon>
        <taxon>Bacillati</taxon>
        <taxon>Actinomycetota</taxon>
        <taxon>Actinomycetes</taxon>
        <taxon>Kitasatosporales</taxon>
        <taxon>Streptomycetaceae</taxon>
        <taxon>Kitasatospora</taxon>
    </lineage>
</organism>